<comment type="cofactor">
    <cofactor evidence="2">
        <name>Zn(2+)</name>
        <dbReference type="ChEBI" id="CHEBI:29105"/>
    </cofactor>
    <text evidence="2">Binds 1 zinc ion per subunit.</text>
</comment>
<dbReference type="PANTHER" id="PTHR11002:SF42">
    <property type="entry name" value="CARBONIC ANHYDRASE 1"/>
    <property type="match status" value="1"/>
</dbReference>
<dbReference type="GO" id="GO:0008270">
    <property type="term" value="F:zinc ion binding"/>
    <property type="evidence" value="ECO:0007669"/>
    <property type="project" value="InterPro"/>
</dbReference>
<dbReference type="GO" id="GO:0004089">
    <property type="term" value="F:carbonate dehydratase activity"/>
    <property type="evidence" value="ECO:0007669"/>
    <property type="project" value="InterPro"/>
</dbReference>
<dbReference type="AlphaFoldDB" id="A0A8T9CQD9"/>
<evidence type="ECO:0000256" key="2">
    <source>
        <dbReference type="PIRSR" id="PIRSR601765-1"/>
    </source>
</evidence>
<evidence type="ECO:0000256" key="1">
    <source>
        <dbReference type="ARBA" id="ARBA00006217"/>
    </source>
</evidence>
<organism evidence="3 4">
    <name type="scientific">Escherichia coli</name>
    <dbReference type="NCBI Taxonomy" id="562"/>
    <lineage>
        <taxon>Bacteria</taxon>
        <taxon>Pseudomonadati</taxon>
        <taxon>Pseudomonadota</taxon>
        <taxon>Gammaproteobacteria</taxon>
        <taxon>Enterobacterales</taxon>
        <taxon>Enterobacteriaceae</taxon>
        <taxon>Escherichia</taxon>
    </lineage>
</organism>
<gene>
    <name evidence="3" type="ORF">D4N09_27590</name>
</gene>
<feature type="binding site" evidence="2">
    <location>
        <position position="41"/>
    </location>
    <ligand>
        <name>Zn(2+)</name>
        <dbReference type="ChEBI" id="CHEBI:29105"/>
    </ligand>
</feature>
<dbReference type="EMBL" id="QYOH01000251">
    <property type="protein sequence ID" value="TXU26622.1"/>
    <property type="molecule type" value="Genomic_DNA"/>
</dbReference>
<dbReference type="Proteomes" id="UP000460654">
    <property type="component" value="Unassembled WGS sequence"/>
</dbReference>
<evidence type="ECO:0000313" key="3">
    <source>
        <dbReference type="EMBL" id="TXU26622.1"/>
    </source>
</evidence>
<protein>
    <submittedName>
        <fullName evidence="3">Carbonic anhydrase</fullName>
    </submittedName>
</protein>
<dbReference type="Gene3D" id="3.40.1050.10">
    <property type="entry name" value="Carbonic anhydrase"/>
    <property type="match status" value="1"/>
</dbReference>
<comment type="similarity">
    <text evidence="1">Belongs to the beta-class carbonic anhydrase family.</text>
</comment>
<accession>A0A8T9CQD9</accession>
<sequence>MKEIIDGFLKFQREAFPKREALFKQLATQQTPRALFISCSDCRLLPGRVTQREP</sequence>
<name>A0A8T9CQD9_ECOLX</name>
<reference evidence="3 4" key="1">
    <citation type="submission" date="2018-09" db="EMBL/GenBank/DDBJ databases">
        <title>Persistent metagenomic signatures of early life antibiotic treatment in the infant gut microbiota and resistome.</title>
        <authorList>
            <person name="Gasparrini A.J."/>
        </authorList>
    </citation>
    <scope>NUCLEOTIDE SEQUENCE [LARGE SCALE GENOMIC DNA]</scope>
    <source>
        <strain evidence="3 4">T0181B.E-10</strain>
    </source>
</reference>
<dbReference type="PANTHER" id="PTHR11002">
    <property type="entry name" value="CARBONIC ANHYDRASE"/>
    <property type="match status" value="1"/>
</dbReference>
<proteinExistence type="inferred from homology"/>
<keyword evidence="2" id="KW-0862">Zinc</keyword>
<dbReference type="InterPro" id="IPR001765">
    <property type="entry name" value="Carbonic_anhydrase"/>
</dbReference>
<keyword evidence="2" id="KW-0479">Metal-binding</keyword>
<feature type="non-terminal residue" evidence="3">
    <location>
        <position position="54"/>
    </location>
</feature>
<feature type="binding site" evidence="2">
    <location>
        <position position="39"/>
    </location>
    <ligand>
        <name>Zn(2+)</name>
        <dbReference type="ChEBI" id="CHEBI:29105"/>
    </ligand>
</feature>
<dbReference type="InterPro" id="IPR036874">
    <property type="entry name" value="Carbonic_anhydrase_sf"/>
</dbReference>
<evidence type="ECO:0000313" key="4">
    <source>
        <dbReference type="Proteomes" id="UP000460654"/>
    </source>
</evidence>
<dbReference type="SUPFAM" id="SSF53056">
    <property type="entry name" value="beta-carbonic anhydrase, cab"/>
    <property type="match status" value="1"/>
</dbReference>
<comment type="caution">
    <text evidence="3">The sequence shown here is derived from an EMBL/GenBank/DDBJ whole genome shotgun (WGS) entry which is preliminary data.</text>
</comment>